<evidence type="ECO:0000259" key="11">
    <source>
        <dbReference type="Pfam" id="PF01618"/>
    </source>
</evidence>
<accession>A0A1F7SHP2</accession>
<evidence type="ECO:0000256" key="9">
    <source>
        <dbReference type="RuleBase" id="RU004057"/>
    </source>
</evidence>
<sequence length="232" mass="25465">MGLVLHAGLVVKGVLLLLLSFSVLSWGIIFSKFKLVRKAKSESDDFLEYFWKNKDMSSIDENILQYKNSPLAQVFHAGYQEIIKIKKAKAGKNPERVPFDVDTIGTEIDSIDNVHRALRNAVMSQIAKLERTISFLATTGSTAPFIGLFGTVWGIMDSFRGIGLKGSASLAVVAPGISEALIATAAGLAAAIPAVVAYNYFVSRVKSLANEMDNFSSEFLNIVKRQYFHLQK</sequence>
<dbReference type="GO" id="GO:0017038">
    <property type="term" value="P:protein import"/>
    <property type="evidence" value="ECO:0007669"/>
    <property type="project" value="TreeGrafter"/>
</dbReference>
<keyword evidence="9" id="KW-0813">Transport</keyword>
<dbReference type="InterPro" id="IPR050790">
    <property type="entry name" value="ExbB/TolQ_transport"/>
</dbReference>
<feature type="transmembrane region" description="Helical" evidence="10">
    <location>
        <begin position="6"/>
        <end position="30"/>
    </location>
</feature>
<dbReference type="PANTHER" id="PTHR30625">
    <property type="entry name" value="PROTEIN TOLQ"/>
    <property type="match status" value="1"/>
</dbReference>
<comment type="similarity">
    <text evidence="9">Belongs to the exbB/tolQ family.</text>
</comment>
<keyword evidence="2" id="KW-1003">Cell membrane</keyword>
<feature type="domain" description="MotA/TolQ/ExbB proton channel" evidence="11">
    <location>
        <begin position="69"/>
        <end position="213"/>
    </location>
</feature>
<evidence type="ECO:0000256" key="2">
    <source>
        <dbReference type="ARBA" id="ARBA00022475"/>
    </source>
</evidence>
<evidence type="ECO:0000256" key="4">
    <source>
        <dbReference type="ARBA" id="ARBA00022618"/>
    </source>
</evidence>
<evidence type="ECO:0000256" key="3">
    <source>
        <dbReference type="ARBA" id="ARBA00022519"/>
    </source>
</evidence>
<evidence type="ECO:0000256" key="6">
    <source>
        <dbReference type="ARBA" id="ARBA00022989"/>
    </source>
</evidence>
<feature type="transmembrane region" description="Helical" evidence="10">
    <location>
        <begin position="176"/>
        <end position="202"/>
    </location>
</feature>
<name>A0A1F7SHP2_9BACT</name>
<dbReference type="AlphaFoldDB" id="A0A1F7SHP2"/>
<feature type="transmembrane region" description="Helical" evidence="10">
    <location>
        <begin position="133"/>
        <end position="156"/>
    </location>
</feature>
<evidence type="ECO:0000256" key="10">
    <source>
        <dbReference type="SAM" id="Phobius"/>
    </source>
</evidence>
<gene>
    <name evidence="12" type="ORF">A3G31_11355</name>
</gene>
<dbReference type="NCBIfam" id="TIGR02796">
    <property type="entry name" value="tolQ"/>
    <property type="match status" value="1"/>
</dbReference>
<dbReference type="STRING" id="1817883.A3G31_11355"/>
<keyword evidence="5 10" id="KW-0812">Transmembrane</keyword>
<evidence type="ECO:0000256" key="8">
    <source>
        <dbReference type="ARBA" id="ARBA00023306"/>
    </source>
</evidence>
<dbReference type="Proteomes" id="UP000178082">
    <property type="component" value="Unassembled WGS sequence"/>
</dbReference>
<proteinExistence type="inferred from homology"/>
<dbReference type="InterPro" id="IPR002898">
    <property type="entry name" value="MotA_ExbB_proton_chnl"/>
</dbReference>
<protein>
    <submittedName>
        <fullName evidence="12">Protein TolQ</fullName>
    </submittedName>
</protein>
<dbReference type="PANTHER" id="PTHR30625:SF3">
    <property type="entry name" value="TOL-PAL SYSTEM PROTEIN TOLQ"/>
    <property type="match status" value="1"/>
</dbReference>
<evidence type="ECO:0000256" key="1">
    <source>
        <dbReference type="ARBA" id="ARBA00004651"/>
    </source>
</evidence>
<comment type="caution">
    <text evidence="12">The sequence shown here is derived from an EMBL/GenBank/DDBJ whole genome shotgun (WGS) entry which is preliminary data.</text>
</comment>
<keyword evidence="9" id="KW-0653">Protein transport</keyword>
<evidence type="ECO:0000313" key="12">
    <source>
        <dbReference type="EMBL" id="OGL52687.1"/>
    </source>
</evidence>
<organism evidence="12 13">
    <name type="scientific">Candidatus Schekmanbacteria bacterium RIFCSPLOWO2_12_FULL_38_15</name>
    <dbReference type="NCBI Taxonomy" id="1817883"/>
    <lineage>
        <taxon>Bacteria</taxon>
        <taxon>Candidatus Schekmaniibacteriota</taxon>
    </lineage>
</organism>
<reference evidence="12 13" key="1">
    <citation type="journal article" date="2016" name="Nat. Commun.">
        <title>Thousands of microbial genomes shed light on interconnected biogeochemical processes in an aquifer system.</title>
        <authorList>
            <person name="Anantharaman K."/>
            <person name="Brown C.T."/>
            <person name="Hug L.A."/>
            <person name="Sharon I."/>
            <person name="Castelle C.J."/>
            <person name="Probst A.J."/>
            <person name="Thomas B.C."/>
            <person name="Singh A."/>
            <person name="Wilkins M.J."/>
            <person name="Karaoz U."/>
            <person name="Brodie E.L."/>
            <person name="Williams K.H."/>
            <person name="Hubbard S.S."/>
            <person name="Banfield J.F."/>
        </authorList>
    </citation>
    <scope>NUCLEOTIDE SEQUENCE [LARGE SCALE GENOMIC DNA]</scope>
</reference>
<dbReference type="GO" id="GO:0005886">
    <property type="term" value="C:plasma membrane"/>
    <property type="evidence" value="ECO:0007669"/>
    <property type="project" value="UniProtKB-SubCell"/>
</dbReference>
<dbReference type="Pfam" id="PF01618">
    <property type="entry name" value="MotA_ExbB"/>
    <property type="match status" value="1"/>
</dbReference>
<keyword evidence="3" id="KW-0997">Cell inner membrane</keyword>
<comment type="subcellular location">
    <subcellularLocation>
        <location evidence="1">Cell membrane</location>
        <topology evidence="1">Multi-pass membrane protein</topology>
    </subcellularLocation>
    <subcellularLocation>
        <location evidence="9">Membrane</location>
        <topology evidence="9">Multi-pass membrane protein</topology>
    </subcellularLocation>
</comment>
<evidence type="ECO:0000256" key="5">
    <source>
        <dbReference type="ARBA" id="ARBA00022692"/>
    </source>
</evidence>
<dbReference type="GO" id="GO:0043213">
    <property type="term" value="P:bacteriocin transport"/>
    <property type="evidence" value="ECO:0007669"/>
    <property type="project" value="InterPro"/>
</dbReference>
<keyword evidence="8" id="KW-0131">Cell cycle</keyword>
<evidence type="ECO:0000256" key="7">
    <source>
        <dbReference type="ARBA" id="ARBA00023136"/>
    </source>
</evidence>
<dbReference type="GO" id="GO:0051301">
    <property type="term" value="P:cell division"/>
    <property type="evidence" value="ECO:0007669"/>
    <property type="project" value="UniProtKB-KW"/>
</dbReference>
<dbReference type="EMBL" id="MGDI01000031">
    <property type="protein sequence ID" value="OGL52687.1"/>
    <property type="molecule type" value="Genomic_DNA"/>
</dbReference>
<dbReference type="InterPro" id="IPR014163">
    <property type="entry name" value="Tol-Pal_TolQ"/>
</dbReference>
<evidence type="ECO:0000313" key="13">
    <source>
        <dbReference type="Proteomes" id="UP000178082"/>
    </source>
</evidence>
<keyword evidence="6 10" id="KW-1133">Transmembrane helix</keyword>
<keyword evidence="4" id="KW-0132">Cell division</keyword>
<keyword evidence="7 10" id="KW-0472">Membrane</keyword>